<sequence>MKIQIVQQDNQKQLIQIQVCIILVRLLAKIKRYFDWLNYYLIENILIFIDRRYHFYEIDDFDYKLKIDVFRSKDCLQLQRLRIRKGFFKSKDSELDSVQEFLL</sequence>
<dbReference type="EMBL" id="CAJJDN010000047">
    <property type="protein sequence ID" value="CAD8084812.1"/>
    <property type="molecule type" value="Genomic_DNA"/>
</dbReference>
<keyword evidence="2" id="KW-1185">Reference proteome</keyword>
<accession>A0A8S1MZP7</accession>
<dbReference type="AlphaFoldDB" id="A0A8S1MZP7"/>
<dbReference type="Proteomes" id="UP000692954">
    <property type="component" value="Unassembled WGS sequence"/>
</dbReference>
<gene>
    <name evidence="1" type="ORF">PSON_ATCC_30995.1.T0470194</name>
</gene>
<name>A0A8S1MZP7_9CILI</name>
<organism evidence="1 2">
    <name type="scientific">Paramecium sonneborni</name>
    <dbReference type="NCBI Taxonomy" id="65129"/>
    <lineage>
        <taxon>Eukaryota</taxon>
        <taxon>Sar</taxon>
        <taxon>Alveolata</taxon>
        <taxon>Ciliophora</taxon>
        <taxon>Intramacronucleata</taxon>
        <taxon>Oligohymenophorea</taxon>
        <taxon>Peniculida</taxon>
        <taxon>Parameciidae</taxon>
        <taxon>Paramecium</taxon>
    </lineage>
</organism>
<evidence type="ECO:0000313" key="2">
    <source>
        <dbReference type="Proteomes" id="UP000692954"/>
    </source>
</evidence>
<protein>
    <submittedName>
        <fullName evidence="1">Uncharacterized protein</fullName>
    </submittedName>
</protein>
<comment type="caution">
    <text evidence="1">The sequence shown here is derived from an EMBL/GenBank/DDBJ whole genome shotgun (WGS) entry which is preliminary data.</text>
</comment>
<proteinExistence type="predicted"/>
<evidence type="ECO:0000313" key="1">
    <source>
        <dbReference type="EMBL" id="CAD8084812.1"/>
    </source>
</evidence>
<reference evidence="1" key="1">
    <citation type="submission" date="2021-01" db="EMBL/GenBank/DDBJ databases">
        <authorList>
            <consortium name="Genoscope - CEA"/>
            <person name="William W."/>
        </authorList>
    </citation>
    <scope>NUCLEOTIDE SEQUENCE</scope>
</reference>